<dbReference type="EMBL" id="JAUKUA010000004">
    <property type="protein sequence ID" value="KAK0716235.1"/>
    <property type="molecule type" value="Genomic_DNA"/>
</dbReference>
<name>A0AA40AI58_9PEZI</name>
<evidence type="ECO:0000313" key="2">
    <source>
        <dbReference type="EMBL" id="KAK0716235.1"/>
    </source>
</evidence>
<evidence type="ECO:0000313" key="3">
    <source>
        <dbReference type="Proteomes" id="UP001172102"/>
    </source>
</evidence>
<feature type="compositionally biased region" description="Basic and acidic residues" evidence="1">
    <location>
        <begin position="25"/>
        <end position="38"/>
    </location>
</feature>
<comment type="caution">
    <text evidence="2">The sequence shown here is derived from an EMBL/GenBank/DDBJ whole genome shotgun (WGS) entry which is preliminary data.</text>
</comment>
<keyword evidence="3" id="KW-1185">Reference proteome</keyword>
<sequence length="361" mass="38983">MNSHKYQWSAPPNKAHRKDSKHHSKDSSRSGSKADHSTRKSHKSSAGHSPANDVSFLFVVNELSINLEPPHHESMDQWLNFLPPTSPAGYVDEAVGAVFRYAAGAVARADEYVWHRPHMGQAGSILRLDGANNVSGVAVPYLTRSVFSCSAHLPLIVLDGDASLGSSYLRRPGCQCDGNNNTATTTATGLDEELPRWNLLHFAAPEAFADTRPEGHAAAPRGLSLAMAHDTGAPYVLGRNPSWMPSLVPAAFANTRPEHVPQSRGLSGDVAIVIGLMAFHSRPGEASNVFGSGCWRYGRWSPPGNGAPGYPASGDSPRGFLVHVCLDLVEGEEVPNTNLDRDWCMQQINWLEWEGGILVEG</sequence>
<gene>
    <name evidence="2" type="ORF">B0H67DRAFT_645877</name>
</gene>
<feature type="compositionally biased region" description="Basic residues" evidence="1">
    <location>
        <begin position="14"/>
        <end position="24"/>
    </location>
</feature>
<reference evidence="2" key="1">
    <citation type="submission" date="2023-06" db="EMBL/GenBank/DDBJ databases">
        <title>Genome-scale phylogeny and comparative genomics of the fungal order Sordariales.</title>
        <authorList>
            <consortium name="Lawrence Berkeley National Laboratory"/>
            <person name="Hensen N."/>
            <person name="Bonometti L."/>
            <person name="Westerberg I."/>
            <person name="Brannstrom I.O."/>
            <person name="Guillou S."/>
            <person name="Cros-Aarteil S."/>
            <person name="Calhoun S."/>
            <person name="Haridas S."/>
            <person name="Kuo A."/>
            <person name="Mondo S."/>
            <person name="Pangilinan J."/>
            <person name="Riley R."/>
            <person name="Labutti K."/>
            <person name="Andreopoulos B."/>
            <person name="Lipzen A."/>
            <person name="Chen C."/>
            <person name="Yanf M."/>
            <person name="Daum C."/>
            <person name="Ng V."/>
            <person name="Clum A."/>
            <person name="Steindorff A."/>
            <person name="Ohm R."/>
            <person name="Martin F."/>
            <person name="Silar P."/>
            <person name="Natvig D."/>
            <person name="Lalanne C."/>
            <person name="Gautier V."/>
            <person name="Ament-Velasquez S.L."/>
            <person name="Kruys A."/>
            <person name="Hutchinson M.I."/>
            <person name="Powell A.J."/>
            <person name="Barry K."/>
            <person name="Miller A.N."/>
            <person name="Grigoriev I.V."/>
            <person name="Debuchy R."/>
            <person name="Gladieux P."/>
            <person name="Thoren M.H."/>
            <person name="Johannesson H."/>
        </authorList>
    </citation>
    <scope>NUCLEOTIDE SEQUENCE</scope>
    <source>
        <strain evidence="2">SMH4607-1</strain>
    </source>
</reference>
<organism evidence="2 3">
    <name type="scientific">Lasiosphaeris hirsuta</name>
    <dbReference type="NCBI Taxonomy" id="260670"/>
    <lineage>
        <taxon>Eukaryota</taxon>
        <taxon>Fungi</taxon>
        <taxon>Dikarya</taxon>
        <taxon>Ascomycota</taxon>
        <taxon>Pezizomycotina</taxon>
        <taxon>Sordariomycetes</taxon>
        <taxon>Sordariomycetidae</taxon>
        <taxon>Sordariales</taxon>
        <taxon>Lasiosphaeriaceae</taxon>
        <taxon>Lasiosphaeris</taxon>
    </lineage>
</organism>
<evidence type="ECO:0000256" key="1">
    <source>
        <dbReference type="SAM" id="MobiDB-lite"/>
    </source>
</evidence>
<feature type="region of interest" description="Disordered" evidence="1">
    <location>
        <begin position="1"/>
        <end position="49"/>
    </location>
</feature>
<accession>A0AA40AI58</accession>
<dbReference type="AlphaFoldDB" id="A0AA40AI58"/>
<protein>
    <submittedName>
        <fullName evidence="2">Uncharacterized protein</fullName>
    </submittedName>
</protein>
<dbReference type="Proteomes" id="UP001172102">
    <property type="component" value="Unassembled WGS sequence"/>
</dbReference>
<proteinExistence type="predicted"/>